<dbReference type="AlphaFoldDB" id="A0AAU2H3W8"/>
<feature type="compositionally biased region" description="Low complexity" evidence="1">
    <location>
        <begin position="159"/>
        <end position="186"/>
    </location>
</feature>
<reference evidence="2" key="1">
    <citation type="submission" date="2022-10" db="EMBL/GenBank/DDBJ databases">
        <title>The complete genomes of actinobacterial strains from the NBC collection.</title>
        <authorList>
            <person name="Joergensen T.S."/>
            <person name="Alvarez Arevalo M."/>
            <person name="Sterndorff E.B."/>
            <person name="Faurdal D."/>
            <person name="Vuksanovic O."/>
            <person name="Mourched A.-S."/>
            <person name="Charusanti P."/>
            <person name="Shaw S."/>
            <person name="Blin K."/>
            <person name="Weber T."/>
        </authorList>
    </citation>
    <scope>NUCLEOTIDE SEQUENCE</scope>
    <source>
        <strain evidence="2">NBC_00060</strain>
    </source>
</reference>
<sequence length="205" mass="21469">MAVTDELRNALTDPKPLFFVAGALDLGAKQAAKVPEKIPVLVERIQTEVPARIEAVRKTDPKVVQDKVVAQAKEAQAAVTAKVNEVVGALDGDVKKLGDSVQHLALQAVGFAAESLVKAREGYDKVAERGQEVVKEWRGEAAEEILEVAEAVEPDPEPAAEAPAADSAEPSDASASAEAKPAPAKKATARKSTAKKTTTSAKTSE</sequence>
<accession>A0AAU2H3W8</accession>
<proteinExistence type="predicted"/>
<feature type="region of interest" description="Disordered" evidence="1">
    <location>
        <begin position="145"/>
        <end position="205"/>
    </location>
</feature>
<dbReference type="EMBL" id="CP108253">
    <property type="protein sequence ID" value="WTU41683.1"/>
    <property type="molecule type" value="Genomic_DNA"/>
</dbReference>
<evidence type="ECO:0000256" key="1">
    <source>
        <dbReference type="SAM" id="MobiDB-lite"/>
    </source>
</evidence>
<gene>
    <name evidence="2" type="ORF">OHV25_19900</name>
</gene>
<name>A0AAU2H3W8_9ACTN</name>
<evidence type="ECO:0000313" key="2">
    <source>
        <dbReference type="EMBL" id="WTU41683.1"/>
    </source>
</evidence>
<feature type="compositionally biased region" description="Low complexity" evidence="1">
    <location>
        <begin position="195"/>
        <end position="205"/>
    </location>
</feature>
<organism evidence="2">
    <name type="scientific">Streptomyces sp. NBC_00060</name>
    <dbReference type="NCBI Taxonomy" id="2975636"/>
    <lineage>
        <taxon>Bacteria</taxon>
        <taxon>Bacillati</taxon>
        <taxon>Actinomycetota</taxon>
        <taxon>Actinomycetes</taxon>
        <taxon>Kitasatosporales</taxon>
        <taxon>Streptomycetaceae</taxon>
        <taxon>Streptomyces</taxon>
    </lineage>
</organism>
<evidence type="ECO:0008006" key="3">
    <source>
        <dbReference type="Google" id="ProtNLM"/>
    </source>
</evidence>
<protein>
    <recommendedName>
        <fullName evidence="3">Heparin binding hemagglutinin HbhA</fullName>
    </recommendedName>
</protein>
<feature type="compositionally biased region" description="Acidic residues" evidence="1">
    <location>
        <begin position="145"/>
        <end position="158"/>
    </location>
</feature>